<dbReference type="GO" id="GO:0006897">
    <property type="term" value="P:endocytosis"/>
    <property type="evidence" value="ECO:0007669"/>
    <property type="project" value="TreeGrafter"/>
</dbReference>
<keyword evidence="2" id="KW-0472">Membrane</keyword>
<evidence type="ECO:0000256" key="1">
    <source>
        <dbReference type="SAM" id="MobiDB-lite"/>
    </source>
</evidence>
<evidence type="ECO:0000313" key="4">
    <source>
        <dbReference type="Proteomes" id="UP000224634"/>
    </source>
</evidence>
<feature type="transmembrane region" description="Helical" evidence="2">
    <location>
        <begin position="166"/>
        <end position="190"/>
    </location>
</feature>
<dbReference type="PANTHER" id="PTHR36414">
    <property type="entry name" value="PROTEIN SUR7"/>
    <property type="match status" value="1"/>
</dbReference>
<feature type="transmembrane region" description="Helical" evidence="2">
    <location>
        <begin position="210"/>
        <end position="230"/>
    </location>
</feature>
<keyword evidence="2" id="KW-0812">Transmembrane</keyword>
<evidence type="ECO:0000313" key="3">
    <source>
        <dbReference type="EMBL" id="PGH13462.1"/>
    </source>
</evidence>
<dbReference type="OrthoDB" id="5419460at2759"/>
<dbReference type="GO" id="GO:0005938">
    <property type="term" value="C:cell cortex"/>
    <property type="evidence" value="ECO:0007669"/>
    <property type="project" value="TreeGrafter"/>
</dbReference>
<protein>
    <submittedName>
        <fullName evidence="3">Uncharacterized protein</fullName>
    </submittedName>
</protein>
<comment type="caution">
    <text evidence="3">The sequence shown here is derived from an EMBL/GenBank/DDBJ whole genome shotgun (WGS) entry which is preliminary data.</text>
</comment>
<dbReference type="GO" id="GO:0005886">
    <property type="term" value="C:plasma membrane"/>
    <property type="evidence" value="ECO:0007669"/>
    <property type="project" value="InterPro"/>
</dbReference>
<dbReference type="Pfam" id="PF06687">
    <property type="entry name" value="SUR7"/>
    <property type="match status" value="1"/>
</dbReference>
<sequence>MGVLSMCSPSSARGIKRENIYLHDQYLGSCSAFLALIFNAGAFILMILTLLGGAQDKNPLDRTWFLEADTSNIPGARDTSRWTFWNICGVKNGRNDCPGTSPAFPLNPPAHSNFDTTQNIPHQFIGTRKYFYLTRFMFAFMLIGLFFVFVALVSGLAALCTRVGSWISTVFITIGLILQIITASLMTAAYVQGRRNFNSNGQHAKIGVKAFAWMWTAVALLWLASMFYCLGGVGGRKREGPHAKKPNQRRGRFGGGRRGQVNGAVNGGEKTAYV</sequence>
<feature type="transmembrane region" description="Helical" evidence="2">
    <location>
        <begin position="136"/>
        <end position="159"/>
    </location>
</feature>
<dbReference type="GO" id="GO:0045121">
    <property type="term" value="C:membrane raft"/>
    <property type="evidence" value="ECO:0007669"/>
    <property type="project" value="TreeGrafter"/>
</dbReference>
<dbReference type="EMBL" id="PDNA01000104">
    <property type="protein sequence ID" value="PGH13462.1"/>
    <property type="molecule type" value="Genomic_DNA"/>
</dbReference>
<dbReference type="AlphaFoldDB" id="A0A2B7XXW5"/>
<reference evidence="3 4" key="1">
    <citation type="submission" date="2017-10" db="EMBL/GenBank/DDBJ databases">
        <title>Comparative genomics in systemic dimorphic fungi from Ajellomycetaceae.</title>
        <authorList>
            <person name="Munoz J.F."/>
            <person name="Mcewen J.G."/>
            <person name="Clay O.K."/>
            <person name="Cuomo C.A."/>
        </authorList>
    </citation>
    <scope>NUCLEOTIDE SEQUENCE [LARGE SCALE GENOMIC DNA]</scope>
    <source>
        <strain evidence="3 4">UAMH7299</strain>
    </source>
</reference>
<dbReference type="InterPro" id="IPR009571">
    <property type="entry name" value="SUR7/Rim9-like_fungi"/>
</dbReference>
<feature type="compositionally biased region" description="Low complexity" evidence="1">
    <location>
        <begin position="259"/>
        <end position="268"/>
    </location>
</feature>
<keyword evidence="2" id="KW-1133">Transmembrane helix</keyword>
<dbReference type="GO" id="GO:0032185">
    <property type="term" value="P:septin cytoskeleton organization"/>
    <property type="evidence" value="ECO:0007669"/>
    <property type="project" value="TreeGrafter"/>
</dbReference>
<dbReference type="GO" id="GO:0030866">
    <property type="term" value="P:cortical actin cytoskeleton organization"/>
    <property type="evidence" value="ECO:0007669"/>
    <property type="project" value="TreeGrafter"/>
</dbReference>
<accession>A0A2B7XXW5</accession>
<gene>
    <name evidence="3" type="ORF">AJ80_06331</name>
</gene>
<feature type="transmembrane region" description="Helical" evidence="2">
    <location>
        <begin position="26"/>
        <end position="51"/>
    </location>
</feature>
<dbReference type="PANTHER" id="PTHR36414:SF1">
    <property type="entry name" value="PROTEIN SUR7"/>
    <property type="match status" value="1"/>
</dbReference>
<keyword evidence="4" id="KW-1185">Reference proteome</keyword>
<proteinExistence type="predicted"/>
<name>A0A2B7XXW5_POLH7</name>
<feature type="region of interest" description="Disordered" evidence="1">
    <location>
        <begin position="236"/>
        <end position="274"/>
    </location>
</feature>
<organism evidence="3 4">
    <name type="scientific">Polytolypa hystricis (strain UAMH7299)</name>
    <dbReference type="NCBI Taxonomy" id="1447883"/>
    <lineage>
        <taxon>Eukaryota</taxon>
        <taxon>Fungi</taxon>
        <taxon>Dikarya</taxon>
        <taxon>Ascomycota</taxon>
        <taxon>Pezizomycotina</taxon>
        <taxon>Eurotiomycetes</taxon>
        <taxon>Eurotiomycetidae</taxon>
        <taxon>Onygenales</taxon>
        <taxon>Onygenales incertae sedis</taxon>
        <taxon>Polytolypa</taxon>
    </lineage>
</organism>
<dbReference type="GO" id="GO:0031505">
    <property type="term" value="P:fungal-type cell wall organization"/>
    <property type="evidence" value="ECO:0007669"/>
    <property type="project" value="TreeGrafter"/>
</dbReference>
<dbReference type="Proteomes" id="UP000224634">
    <property type="component" value="Unassembled WGS sequence"/>
</dbReference>
<dbReference type="Gene3D" id="1.20.140.150">
    <property type="match status" value="1"/>
</dbReference>
<evidence type="ECO:0000256" key="2">
    <source>
        <dbReference type="SAM" id="Phobius"/>
    </source>
</evidence>
<feature type="compositionally biased region" description="Basic residues" evidence="1">
    <location>
        <begin position="243"/>
        <end position="252"/>
    </location>
</feature>